<dbReference type="InterPro" id="IPR020843">
    <property type="entry name" value="ER"/>
</dbReference>
<evidence type="ECO:0000259" key="7">
    <source>
        <dbReference type="SMART" id="SM00829"/>
    </source>
</evidence>
<evidence type="ECO:0000256" key="3">
    <source>
        <dbReference type="ARBA" id="ARBA00022833"/>
    </source>
</evidence>
<dbReference type="InterPro" id="IPR013149">
    <property type="entry name" value="ADH-like_C"/>
</dbReference>
<reference evidence="8 9" key="1">
    <citation type="submission" date="2024-03" db="EMBL/GenBank/DDBJ databases">
        <title>Draft genome sequence of Pseudonocardia sp. DW16-2.</title>
        <authorList>
            <person name="Duangmal K."/>
        </authorList>
    </citation>
    <scope>NUCLEOTIDE SEQUENCE [LARGE SCALE GENOMIC DNA]</scope>
    <source>
        <strain evidence="8 9">DW16-2</strain>
    </source>
</reference>
<proteinExistence type="inferred from homology"/>
<dbReference type="Pfam" id="PF00107">
    <property type="entry name" value="ADH_zinc_N"/>
    <property type="match status" value="1"/>
</dbReference>
<dbReference type="InterPro" id="IPR023921">
    <property type="entry name" value="ADH_Zn_actinomycetes"/>
</dbReference>
<dbReference type="SUPFAM" id="SSF50129">
    <property type="entry name" value="GroES-like"/>
    <property type="match status" value="1"/>
</dbReference>
<name>A0ABU8T694_9PSEU</name>
<dbReference type="Pfam" id="PF08240">
    <property type="entry name" value="ADH_N"/>
    <property type="match status" value="1"/>
</dbReference>
<keyword evidence="9" id="KW-1185">Reference proteome</keyword>
<dbReference type="InterPro" id="IPR013154">
    <property type="entry name" value="ADH-like_N"/>
</dbReference>
<keyword evidence="2 6" id="KW-0479">Metal-binding</keyword>
<dbReference type="InterPro" id="IPR036291">
    <property type="entry name" value="NAD(P)-bd_dom_sf"/>
</dbReference>
<dbReference type="RefSeq" id="WP_340289120.1">
    <property type="nucleotide sequence ID" value="NZ_JBBJUP010000007.1"/>
</dbReference>
<evidence type="ECO:0000256" key="4">
    <source>
        <dbReference type="ARBA" id="ARBA00023002"/>
    </source>
</evidence>
<keyword evidence="5" id="KW-0520">NAD</keyword>
<evidence type="ECO:0000313" key="9">
    <source>
        <dbReference type="Proteomes" id="UP001364211"/>
    </source>
</evidence>
<dbReference type="PANTHER" id="PTHR43880:SF12">
    <property type="entry name" value="ALCOHOL DEHYDROGENASE CLASS-3"/>
    <property type="match status" value="1"/>
</dbReference>
<dbReference type="InterPro" id="IPR002328">
    <property type="entry name" value="ADH_Zn_CS"/>
</dbReference>
<dbReference type="GO" id="GO:0016491">
    <property type="term" value="F:oxidoreductase activity"/>
    <property type="evidence" value="ECO:0007669"/>
    <property type="project" value="UniProtKB-KW"/>
</dbReference>
<dbReference type="EC" id="1.1.99.36" evidence="8"/>
<gene>
    <name evidence="8" type="ORF">WJX68_11020</name>
</gene>
<dbReference type="InterPro" id="IPR011032">
    <property type="entry name" value="GroES-like_sf"/>
</dbReference>
<feature type="domain" description="Enoyl reductase (ER)" evidence="7">
    <location>
        <begin position="10"/>
        <end position="364"/>
    </location>
</feature>
<comment type="similarity">
    <text evidence="1 6">Belongs to the zinc-containing alcohol dehydrogenase family.</text>
</comment>
<dbReference type="Gene3D" id="3.40.50.720">
    <property type="entry name" value="NAD(P)-binding Rossmann-like Domain"/>
    <property type="match status" value="1"/>
</dbReference>
<dbReference type="Proteomes" id="UP001364211">
    <property type="component" value="Unassembled WGS sequence"/>
</dbReference>
<accession>A0ABU8T694</accession>
<dbReference type="EMBL" id="JBBJUP010000007">
    <property type="protein sequence ID" value="MEJ8279463.1"/>
    <property type="molecule type" value="Genomic_DNA"/>
</dbReference>
<evidence type="ECO:0000256" key="1">
    <source>
        <dbReference type="ARBA" id="ARBA00008072"/>
    </source>
</evidence>
<dbReference type="SUPFAM" id="SSF51735">
    <property type="entry name" value="NAD(P)-binding Rossmann-fold domains"/>
    <property type="match status" value="1"/>
</dbReference>
<evidence type="ECO:0000256" key="5">
    <source>
        <dbReference type="ARBA" id="ARBA00023027"/>
    </source>
</evidence>
<sequence>MDAAVLWEPGTDWSVEEVELDGPKHGEVLVRWEASGLCHSDHHPRAGDIPASLPAVGGHEGAGVVLEVGDGVSGFKEGDHVVGSFLPACGKCRWCSTGQQNLCDFGALIMAGHNLDGTFRRRARGRDVGSMSMLGTFAPYGTVPEQSLVAIDEDIPLDKACLVGCGVTTGWGSAVNTAGVRQGDTVVVVGIGGIGAGAVQGARLGGAEQIVAIDPVASKKEHAEGFGATHFAPSMADAVELVRDLTRGVMADSVILTPGLVEGSMIAEALELTRKGGATVVTGLASVTDTAAQMSLVMFTLFQKRLLGSLFGEANPRADIPKLLRLYRAGKLKLDETVTQEYKLTDINGAYDDMLAGRNIRGVVRHQH</sequence>
<comment type="cofactor">
    <cofactor evidence="6">
        <name>Zn(2+)</name>
        <dbReference type="ChEBI" id="CHEBI:29105"/>
    </cofactor>
</comment>
<dbReference type="Gene3D" id="3.90.180.10">
    <property type="entry name" value="Medium-chain alcohol dehydrogenases, catalytic domain"/>
    <property type="match status" value="1"/>
</dbReference>
<organism evidence="8 9">
    <name type="scientific">Pseudonocardia spirodelae</name>
    <dbReference type="NCBI Taxonomy" id="3133431"/>
    <lineage>
        <taxon>Bacteria</taxon>
        <taxon>Bacillati</taxon>
        <taxon>Actinomycetota</taxon>
        <taxon>Actinomycetes</taxon>
        <taxon>Pseudonocardiales</taxon>
        <taxon>Pseudonocardiaceae</taxon>
        <taxon>Pseudonocardia</taxon>
    </lineage>
</organism>
<evidence type="ECO:0000256" key="6">
    <source>
        <dbReference type="RuleBase" id="RU361277"/>
    </source>
</evidence>
<dbReference type="NCBIfam" id="TIGR03989">
    <property type="entry name" value="Rxyl_3153"/>
    <property type="match status" value="1"/>
</dbReference>
<evidence type="ECO:0000313" key="8">
    <source>
        <dbReference type="EMBL" id="MEJ8279463.1"/>
    </source>
</evidence>
<keyword evidence="3 6" id="KW-0862">Zinc</keyword>
<dbReference type="PROSITE" id="PS00059">
    <property type="entry name" value="ADH_ZINC"/>
    <property type="match status" value="1"/>
</dbReference>
<comment type="caution">
    <text evidence="8">The sequence shown here is derived from an EMBL/GenBank/DDBJ whole genome shotgun (WGS) entry which is preliminary data.</text>
</comment>
<evidence type="ECO:0000256" key="2">
    <source>
        <dbReference type="ARBA" id="ARBA00022723"/>
    </source>
</evidence>
<dbReference type="SMART" id="SM00829">
    <property type="entry name" value="PKS_ER"/>
    <property type="match status" value="1"/>
</dbReference>
<dbReference type="CDD" id="cd08279">
    <property type="entry name" value="Zn_ADH_class_III"/>
    <property type="match status" value="1"/>
</dbReference>
<dbReference type="PANTHER" id="PTHR43880">
    <property type="entry name" value="ALCOHOL DEHYDROGENASE"/>
    <property type="match status" value="1"/>
</dbReference>
<keyword evidence="4 8" id="KW-0560">Oxidoreductase</keyword>
<protein>
    <submittedName>
        <fullName evidence="8">NDMA-dependent alcohol dehydrogenase</fullName>
        <ecNumber evidence="8">1.1.99.36</ecNumber>
    </submittedName>
</protein>